<dbReference type="InterPro" id="IPR011051">
    <property type="entry name" value="RmlC_Cupin_sf"/>
</dbReference>
<dbReference type="Pfam" id="PF07883">
    <property type="entry name" value="Cupin_2"/>
    <property type="match status" value="1"/>
</dbReference>
<accession>A0ABQ1ITR1</accession>
<evidence type="ECO:0000313" key="3">
    <source>
        <dbReference type="Proteomes" id="UP000603352"/>
    </source>
</evidence>
<dbReference type="EMBL" id="BMDZ01000046">
    <property type="protein sequence ID" value="GGB50889.1"/>
    <property type="molecule type" value="Genomic_DNA"/>
</dbReference>
<dbReference type="RefSeq" id="WP_188580183.1">
    <property type="nucleotide sequence ID" value="NZ_BMDZ01000046.1"/>
</dbReference>
<dbReference type="Gene3D" id="2.60.120.10">
    <property type="entry name" value="Jelly Rolls"/>
    <property type="match status" value="1"/>
</dbReference>
<reference evidence="3" key="1">
    <citation type="journal article" date="2019" name="Int. J. Syst. Evol. Microbiol.">
        <title>The Global Catalogue of Microorganisms (GCM) 10K type strain sequencing project: providing services to taxonomists for standard genome sequencing and annotation.</title>
        <authorList>
            <consortium name="The Broad Institute Genomics Platform"/>
            <consortium name="The Broad Institute Genome Sequencing Center for Infectious Disease"/>
            <person name="Wu L."/>
            <person name="Ma J."/>
        </authorList>
    </citation>
    <scope>NUCLEOTIDE SEQUENCE [LARGE SCALE GENOMIC DNA]</scope>
    <source>
        <strain evidence="3">CGMCC 1.10188</strain>
    </source>
</reference>
<feature type="domain" description="Cupin type-2" evidence="1">
    <location>
        <begin position="48"/>
        <end position="118"/>
    </location>
</feature>
<dbReference type="Proteomes" id="UP000603352">
    <property type="component" value="Unassembled WGS sequence"/>
</dbReference>
<comment type="caution">
    <text evidence="2">The sequence shown here is derived from an EMBL/GenBank/DDBJ whole genome shotgun (WGS) entry which is preliminary data.</text>
</comment>
<proteinExistence type="predicted"/>
<dbReference type="InterPro" id="IPR014710">
    <property type="entry name" value="RmlC-like_jellyroll"/>
</dbReference>
<dbReference type="CDD" id="cd02208">
    <property type="entry name" value="cupin_RmlC-like"/>
    <property type="match status" value="1"/>
</dbReference>
<evidence type="ECO:0000259" key="1">
    <source>
        <dbReference type="Pfam" id="PF07883"/>
    </source>
</evidence>
<gene>
    <name evidence="2" type="ORF">GCM10011505_34950</name>
</gene>
<dbReference type="InterPro" id="IPR013096">
    <property type="entry name" value="Cupin_2"/>
</dbReference>
<keyword evidence="3" id="KW-1185">Reference proteome</keyword>
<name>A0ABQ1ITR1_9PROT</name>
<sequence length="139" mass="14683">MPAISLAAARAALDASSCDPTPPDGQRRPHILGHLGMGGGPQRHMLGVIRIPAGSTTGFFERHDGGDELLLILAGRLVFTVHAPDGTTETVPLAAGDLLLIPRGHTHGAEIHEDVEILFLTPEHGNTAWSDDPAHPPRH</sequence>
<evidence type="ECO:0000313" key="2">
    <source>
        <dbReference type="EMBL" id="GGB50889.1"/>
    </source>
</evidence>
<protein>
    <recommendedName>
        <fullName evidence="1">Cupin type-2 domain-containing protein</fullName>
    </recommendedName>
</protein>
<dbReference type="SUPFAM" id="SSF51182">
    <property type="entry name" value="RmlC-like cupins"/>
    <property type="match status" value="1"/>
</dbReference>
<organism evidence="2 3">
    <name type="scientific">Tistrella bauzanensis</name>
    <dbReference type="NCBI Taxonomy" id="657419"/>
    <lineage>
        <taxon>Bacteria</taxon>
        <taxon>Pseudomonadati</taxon>
        <taxon>Pseudomonadota</taxon>
        <taxon>Alphaproteobacteria</taxon>
        <taxon>Geminicoccales</taxon>
        <taxon>Geminicoccaceae</taxon>
        <taxon>Tistrella</taxon>
    </lineage>
</organism>